<reference evidence="2 3" key="1">
    <citation type="journal article" date="2018" name="Nat. Ecol. Evol.">
        <title>Shark genomes provide insights into elasmobranch evolution and the origin of vertebrates.</title>
        <authorList>
            <person name="Hara Y"/>
            <person name="Yamaguchi K"/>
            <person name="Onimaru K"/>
            <person name="Kadota M"/>
            <person name="Koyanagi M"/>
            <person name="Keeley SD"/>
            <person name="Tatsumi K"/>
            <person name="Tanaka K"/>
            <person name="Motone F"/>
            <person name="Kageyama Y"/>
            <person name="Nozu R"/>
            <person name="Adachi N"/>
            <person name="Nishimura O"/>
            <person name="Nakagawa R"/>
            <person name="Tanegashima C"/>
            <person name="Kiyatake I"/>
            <person name="Matsumoto R"/>
            <person name="Murakumo K"/>
            <person name="Nishida K"/>
            <person name="Terakita A"/>
            <person name="Kuratani S"/>
            <person name="Sato K"/>
            <person name="Hyodo S Kuraku.S."/>
        </authorList>
    </citation>
    <scope>NUCLEOTIDE SEQUENCE [LARGE SCALE GENOMIC DNA]</scope>
</reference>
<organism evidence="2 3">
    <name type="scientific">Chiloscyllium punctatum</name>
    <name type="common">Brownbanded bambooshark</name>
    <name type="synonym">Hemiscyllium punctatum</name>
    <dbReference type="NCBI Taxonomy" id="137246"/>
    <lineage>
        <taxon>Eukaryota</taxon>
        <taxon>Metazoa</taxon>
        <taxon>Chordata</taxon>
        <taxon>Craniata</taxon>
        <taxon>Vertebrata</taxon>
        <taxon>Chondrichthyes</taxon>
        <taxon>Elasmobranchii</taxon>
        <taxon>Galeomorphii</taxon>
        <taxon>Galeoidea</taxon>
        <taxon>Orectolobiformes</taxon>
        <taxon>Hemiscylliidae</taxon>
        <taxon>Chiloscyllium</taxon>
    </lineage>
</organism>
<proteinExistence type="predicted"/>
<dbReference type="EMBL" id="BEZZ01178065">
    <property type="protein sequence ID" value="GCC45915.1"/>
    <property type="molecule type" value="Genomic_DNA"/>
</dbReference>
<feature type="compositionally biased region" description="Basic and acidic residues" evidence="1">
    <location>
        <begin position="49"/>
        <end position="59"/>
    </location>
</feature>
<evidence type="ECO:0000256" key="1">
    <source>
        <dbReference type="SAM" id="MobiDB-lite"/>
    </source>
</evidence>
<dbReference type="AlphaFoldDB" id="A0A401TTE1"/>
<name>A0A401TTE1_CHIPU</name>
<evidence type="ECO:0000313" key="3">
    <source>
        <dbReference type="Proteomes" id="UP000287033"/>
    </source>
</evidence>
<feature type="region of interest" description="Disordered" evidence="1">
    <location>
        <begin position="45"/>
        <end position="71"/>
    </location>
</feature>
<accession>A0A401TTE1</accession>
<evidence type="ECO:0000313" key="2">
    <source>
        <dbReference type="EMBL" id="GCC45915.1"/>
    </source>
</evidence>
<keyword evidence="3" id="KW-1185">Reference proteome</keyword>
<feature type="compositionally biased region" description="Polar residues" evidence="1">
    <location>
        <begin position="60"/>
        <end position="71"/>
    </location>
</feature>
<sequence length="83" mass="9676">MEVAVQSASWSIRSECTKKARSRVILVMVGRWRFPFPLDSIRPGTITRFDPKNQERQHQLGESSPNNGERQIQVQSWWGLYTD</sequence>
<protein>
    <submittedName>
        <fullName evidence="2">Uncharacterized protein</fullName>
    </submittedName>
</protein>
<comment type="caution">
    <text evidence="2">The sequence shown here is derived from an EMBL/GenBank/DDBJ whole genome shotgun (WGS) entry which is preliminary data.</text>
</comment>
<dbReference type="Proteomes" id="UP000287033">
    <property type="component" value="Unassembled WGS sequence"/>
</dbReference>
<gene>
    <name evidence="2" type="ORF">chiPu_0030232</name>
</gene>